<proteinExistence type="predicted"/>
<dbReference type="OrthoDB" id="418495at2759"/>
<feature type="region of interest" description="Disordered" evidence="1">
    <location>
        <begin position="205"/>
        <end position="237"/>
    </location>
</feature>
<evidence type="ECO:0000259" key="3">
    <source>
        <dbReference type="Pfam" id="PF14389"/>
    </source>
</evidence>
<protein>
    <submittedName>
        <fullName evidence="4">Uncharacterized protein</fullName>
    </submittedName>
</protein>
<feature type="compositionally biased region" description="Polar residues" evidence="1">
    <location>
        <begin position="219"/>
        <end position="228"/>
    </location>
</feature>
<feature type="domain" description="Ternary complex factor MIP1 leucine-zipper" evidence="3">
    <location>
        <begin position="50"/>
        <end position="129"/>
    </location>
</feature>
<accession>A0A843UWP4</accession>
<feature type="domain" description="DUF547" evidence="2">
    <location>
        <begin position="366"/>
        <end position="492"/>
    </location>
</feature>
<feature type="non-terminal residue" evidence="4">
    <location>
        <position position="1"/>
    </location>
</feature>
<dbReference type="PANTHER" id="PTHR46248">
    <property type="entry name" value="EXPRESSED PROTEIN"/>
    <property type="match status" value="1"/>
</dbReference>
<evidence type="ECO:0000259" key="2">
    <source>
        <dbReference type="Pfam" id="PF04784"/>
    </source>
</evidence>
<dbReference type="InterPro" id="IPR025757">
    <property type="entry name" value="MIP1_Leuzipper"/>
</dbReference>
<evidence type="ECO:0000313" key="5">
    <source>
        <dbReference type="Proteomes" id="UP000652761"/>
    </source>
</evidence>
<dbReference type="AlphaFoldDB" id="A0A843UWP4"/>
<sequence length="580" mass="65702">FFNNASSPPAPQPRRGTSSHPGPLIYDPSLIALCANVMKLEDFLMQTREEHRRRCELEEEVAELQGVLDKEERLSRILQCALHAPLLSRSCLSSLLPPQVQVLLAELSMVEEEIIYLERKVDELRFSLRGEKKQTEELKLRHSERWLRQRRGSFFCRLGRAKDGAEAERHFLVPETSPSSRRLIKGRTVSLGSISEVDVALHTSSDADVERSKHIPDQRSPTTQSNPDEANRMETPNELSEELVRCLISIFHRLNQTANNSRVCHDSDAIISKFSLSCMSSKGITSSKSSFNCKTPVYSSDDTMPMLDPHGLLPDLDGTVGERGPYKNFVSVTESSLDMSRISQCFLSIRRLRVLTQKLCTADLTFLTYKQKLAFWINIYNACIMNAFLRHELPSSSDKVLALLNRAAMNVGGIILNALAIEHFILRHPCNSKIGGIVDEKEALLRDTYGLSYPEPNVTFALCRGTWSSPALRIYTGDNVVDQLETAKKDYLEASVQITNKKRILLPQLLYWHMKDFADDVESLVEWIYSQLPRSGSLKKSIMECLKSDTKLPVAAMVEVQPYESEFRYLLPYRTGLLNC</sequence>
<dbReference type="InterPro" id="IPR006869">
    <property type="entry name" value="DUF547"/>
</dbReference>
<dbReference type="Pfam" id="PF14389">
    <property type="entry name" value="Lzipper-MIP1"/>
    <property type="match status" value="1"/>
</dbReference>
<dbReference type="EMBL" id="NMUH01000948">
    <property type="protein sequence ID" value="MQL87056.1"/>
    <property type="molecule type" value="Genomic_DNA"/>
</dbReference>
<feature type="compositionally biased region" description="Basic and acidic residues" evidence="1">
    <location>
        <begin position="208"/>
        <end position="217"/>
    </location>
</feature>
<gene>
    <name evidence="4" type="ORF">Taro_019580</name>
</gene>
<keyword evidence="5" id="KW-1185">Reference proteome</keyword>
<feature type="region of interest" description="Disordered" evidence="1">
    <location>
        <begin position="1"/>
        <end position="23"/>
    </location>
</feature>
<evidence type="ECO:0000256" key="1">
    <source>
        <dbReference type="SAM" id="MobiDB-lite"/>
    </source>
</evidence>
<comment type="caution">
    <text evidence="4">The sequence shown here is derived from an EMBL/GenBank/DDBJ whole genome shotgun (WGS) entry which is preliminary data.</text>
</comment>
<reference evidence="4" key="1">
    <citation type="submission" date="2017-07" db="EMBL/GenBank/DDBJ databases">
        <title>Taro Niue Genome Assembly and Annotation.</title>
        <authorList>
            <person name="Atibalentja N."/>
            <person name="Keating K."/>
            <person name="Fields C.J."/>
        </authorList>
    </citation>
    <scope>NUCLEOTIDE SEQUENCE</scope>
    <source>
        <strain evidence="4">Niue_2</strain>
        <tissue evidence="4">Leaf</tissue>
    </source>
</reference>
<evidence type="ECO:0000313" key="4">
    <source>
        <dbReference type="EMBL" id="MQL87056.1"/>
    </source>
</evidence>
<dbReference type="Pfam" id="PF04784">
    <property type="entry name" value="DUF547"/>
    <property type="match status" value="1"/>
</dbReference>
<dbReference type="Proteomes" id="UP000652761">
    <property type="component" value="Unassembled WGS sequence"/>
</dbReference>
<name>A0A843UWP4_COLES</name>
<dbReference type="PANTHER" id="PTHR46248:SF4">
    <property type="entry name" value="OS01G0147800 PROTEIN"/>
    <property type="match status" value="1"/>
</dbReference>
<organism evidence="4 5">
    <name type="scientific">Colocasia esculenta</name>
    <name type="common">Wild taro</name>
    <name type="synonym">Arum esculentum</name>
    <dbReference type="NCBI Taxonomy" id="4460"/>
    <lineage>
        <taxon>Eukaryota</taxon>
        <taxon>Viridiplantae</taxon>
        <taxon>Streptophyta</taxon>
        <taxon>Embryophyta</taxon>
        <taxon>Tracheophyta</taxon>
        <taxon>Spermatophyta</taxon>
        <taxon>Magnoliopsida</taxon>
        <taxon>Liliopsida</taxon>
        <taxon>Araceae</taxon>
        <taxon>Aroideae</taxon>
        <taxon>Colocasieae</taxon>
        <taxon>Colocasia</taxon>
    </lineage>
</organism>